<reference evidence="3" key="1">
    <citation type="submission" date="2022-06" db="EMBL/GenBank/DDBJ databases">
        <authorList>
            <person name="Dietemann V."/>
            <person name="Ory F."/>
            <person name="Dainat B."/>
            <person name="Oberhansli S."/>
        </authorList>
    </citation>
    <scope>NUCLEOTIDE SEQUENCE</scope>
    <source>
        <strain evidence="3">Ena-SAMPLE-TAB-26-04-2022-14:26:32:270-5432</strain>
    </source>
</reference>
<dbReference type="EMBL" id="CALYLO010000016">
    <property type="protein sequence ID" value="CAH8249451.1"/>
    <property type="molecule type" value="Genomic_DNA"/>
</dbReference>
<evidence type="ECO:0000313" key="4">
    <source>
        <dbReference type="EMBL" id="CAH8248419.1"/>
    </source>
</evidence>
<gene>
    <name evidence="3" type="primary">dnaI</name>
    <name evidence="2" type="ORF">WJ0W_002920</name>
    <name evidence="3" type="ORF">WJ0W_003550</name>
    <name evidence="4" type="ORF">WJ0W_005682</name>
    <name evidence="5" type="ORF">WJ0W_006636</name>
</gene>
<feature type="domain" description="IstB-like ATP-binding" evidence="1">
    <location>
        <begin position="107"/>
        <end position="273"/>
    </location>
</feature>
<dbReference type="PANTHER" id="PTHR30050:SF8">
    <property type="entry name" value="PRIMOSOMAL PROTEIN DNAI"/>
    <property type="match status" value="1"/>
</dbReference>
<dbReference type="NCBIfam" id="NF006505">
    <property type="entry name" value="PRK08939.1"/>
    <property type="match status" value="1"/>
</dbReference>
<dbReference type="EMBL" id="CALYLO010000003">
    <property type="protein sequence ID" value="CAH8245685.1"/>
    <property type="molecule type" value="Genomic_DNA"/>
</dbReference>
<name>A0ABM9G3M3_9BACL</name>
<dbReference type="PANTHER" id="PTHR30050">
    <property type="entry name" value="CHROMOSOMAL REPLICATION INITIATOR PROTEIN DNAA"/>
    <property type="match status" value="1"/>
</dbReference>
<dbReference type="InterPro" id="IPR027417">
    <property type="entry name" value="P-loop_NTPase"/>
</dbReference>
<evidence type="ECO:0000313" key="6">
    <source>
        <dbReference type="Proteomes" id="UP001154322"/>
    </source>
</evidence>
<evidence type="ECO:0000259" key="1">
    <source>
        <dbReference type="Pfam" id="PF01695"/>
    </source>
</evidence>
<comment type="caution">
    <text evidence="3">The sequence shown here is derived from an EMBL/GenBank/DDBJ whole genome shotgun (WGS) entry which is preliminary data.</text>
</comment>
<accession>A0ABM9G3M3</accession>
<dbReference type="Pfam" id="PF01695">
    <property type="entry name" value="IstB_IS21"/>
    <property type="match status" value="1"/>
</dbReference>
<dbReference type="EMBL" id="CALYLO010000004">
    <property type="protein sequence ID" value="CAH8246315.1"/>
    <property type="molecule type" value="Genomic_DNA"/>
</dbReference>
<dbReference type="EMBL" id="CALYLO010000009">
    <property type="protein sequence ID" value="CAH8248419.1"/>
    <property type="molecule type" value="Genomic_DNA"/>
</dbReference>
<evidence type="ECO:0000313" key="3">
    <source>
        <dbReference type="EMBL" id="CAH8246315.1"/>
    </source>
</evidence>
<sequence>MKDMGAVLGEAKVIPPNYKERLARMEAELEHHPDIVALKEKFPDCDLKKSKKSELYNYTRNCDNCRACTGLDTCQNEFPGHRLVPDSDPPYLELLNFRLLPCHLQQALNKQQKIKHMIKSHHMPASITESSFEQLDVDPQRQAAITECMKYCLDFKEGETVKGLYLYGGMGIGKTKIIGAVAHELANRSVAVAMVYVPDFLEEVKGAISTNTVSEKLDAIRDVDVLILDDIGAEPLTTWTRDEVLGPVLQRRMEQKPTLYTSNLTMTELERHLSNVKDFDKMEPQQHKKKAARIMERIEPWVKLIHVNGRNRRRNP</sequence>
<evidence type="ECO:0000313" key="5">
    <source>
        <dbReference type="EMBL" id="CAH8249451.1"/>
    </source>
</evidence>
<dbReference type="SUPFAM" id="SSF52540">
    <property type="entry name" value="P-loop containing nucleoside triphosphate hydrolases"/>
    <property type="match status" value="1"/>
</dbReference>
<protein>
    <submittedName>
        <fullName evidence="3">Primosomal protein DnaI</fullName>
    </submittedName>
</protein>
<dbReference type="Gene3D" id="3.40.50.300">
    <property type="entry name" value="P-loop containing nucleotide triphosphate hydrolases"/>
    <property type="match status" value="1"/>
</dbReference>
<dbReference type="CDD" id="cd00009">
    <property type="entry name" value="AAA"/>
    <property type="match status" value="1"/>
</dbReference>
<keyword evidence="6" id="KW-1185">Reference proteome</keyword>
<organism evidence="3 6">
    <name type="scientific">Paenibacillus melissococcoides</name>
    <dbReference type="NCBI Taxonomy" id="2912268"/>
    <lineage>
        <taxon>Bacteria</taxon>
        <taxon>Bacillati</taxon>
        <taxon>Bacillota</taxon>
        <taxon>Bacilli</taxon>
        <taxon>Bacillales</taxon>
        <taxon>Paenibacillaceae</taxon>
        <taxon>Paenibacillus</taxon>
    </lineage>
</organism>
<proteinExistence type="predicted"/>
<dbReference type="Proteomes" id="UP001154322">
    <property type="component" value="Unassembled WGS sequence"/>
</dbReference>
<dbReference type="InterPro" id="IPR002611">
    <property type="entry name" value="IstB_ATP-bd"/>
</dbReference>
<evidence type="ECO:0000313" key="2">
    <source>
        <dbReference type="EMBL" id="CAH8245685.1"/>
    </source>
</evidence>